<dbReference type="EMBL" id="FNXT01000432">
    <property type="protein sequence ID" value="SZX64654.1"/>
    <property type="molecule type" value="Genomic_DNA"/>
</dbReference>
<reference evidence="2 3" key="1">
    <citation type="submission" date="2016-10" db="EMBL/GenBank/DDBJ databases">
        <authorList>
            <person name="Cai Z."/>
        </authorList>
    </citation>
    <scope>NUCLEOTIDE SEQUENCE [LARGE SCALE GENOMIC DNA]</scope>
</reference>
<dbReference type="NCBIfam" id="NF005559">
    <property type="entry name" value="PRK07231.1"/>
    <property type="match status" value="1"/>
</dbReference>
<keyword evidence="3" id="KW-1185">Reference proteome</keyword>
<protein>
    <recommendedName>
        <fullName evidence="4">Dehydrogenase/reductase SDR family member 4</fullName>
    </recommendedName>
</protein>
<dbReference type="InterPro" id="IPR036291">
    <property type="entry name" value="NAD(P)-bd_dom_sf"/>
</dbReference>
<dbReference type="AlphaFoldDB" id="A0A383VJ11"/>
<comment type="similarity">
    <text evidence="1">Belongs to the short-chain dehydrogenases/reductases (SDR) family.</text>
</comment>
<dbReference type="PANTHER" id="PTHR43943:SF2">
    <property type="entry name" value="DEHYDROGENASE_REDUCTASE 4"/>
    <property type="match status" value="1"/>
</dbReference>
<dbReference type="FunFam" id="3.40.50.720:FF:000084">
    <property type="entry name" value="Short-chain dehydrogenase reductase"/>
    <property type="match status" value="1"/>
</dbReference>
<dbReference type="PANTHER" id="PTHR43943">
    <property type="entry name" value="DEHYDROGENASE/REDUCTASE (SDR FAMILY) MEMBER 4"/>
    <property type="match status" value="1"/>
</dbReference>
<evidence type="ECO:0000256" key="1">
    <source>
        <dbReference type="ARBA" id="ARBA00006484"/>
    </source>
</evidence>
<dbReference type="Gene3D" id="3.40.50.720">
    <property type="entry name" value="NAD(P)-binding Rossmann-like Domain"/>
    <property type="match status" value="1"/>
</dbReference>
<dbReference type="Pfam" id="PF13561">
    <property type="entry name" value="adh_short_C2"/>
    <property type="match status" value="1"/>
</dbReference>
<organism evidence="2 3">
    <name type="scientific">Tetradesmus obliquus</name>
    <name type="common">Green alga</name>
    <name type="synonym">Acutodesmus obliquus</name>
    <dbReference type="NCBI Taxonomy" id="3088"/>
    <lineage>
        <taxon>Eukaryota</taxon>
        <taxon>Viridiplantae</taxon>
        <taxon>Chlorophyta</taxon>
        <taxon>core chlorophytes</taxon>
        <taxon>Chlorophyceae</taxon>
        <taxon>CS clade</taxon>
        <taxon>Sphaeropleales</taxon>
        <taxon>Scenedesmaceae</taxon>
        <taxon>Tetradesmus</taxon>
    </lineage>
</organism>
<dbReference type="InterPro" id="IPR002347">
    <property type="entry name" value="SDR_fam"/>
</dbReference>
<gene>
    <name evidence="2" type="ORF">BQ4739_LOCUS5149</name>
</gene>
<evidence type="ECO:0008006" key="4">
    <source>
        <dbReference type="Google" id="ProtNLM"/>
    </source>
</evidence>
<evidence type="ECO:0000313" key="3">
    <source>
        <dbReference type="Proteomes" id="UP000256970"/>
    </source>
</evidence>
<dbReference type="InterPro" id="IPR020904">
    <property type="entry name" value="Sc_DH/Rdtase_CS"/>
</dbReference>
<proteinExistence type="inferred from homology"/>
<dbReference type="PROSITE" id="PS00061">
    <property type="entry name" value="ADH_SHORT"/>
    <property type="match status" value="1"/>
</dbReference>
<dbReference type="Proteomes" id="UP000256970">
    <property type="component" value="Unassembled WGS sequence"/>
</dbReference>
<name>A0A383VJ11_TETOB</name>
<dbReference type="PRINTS" id="PR00080">
    <property type="entry name" value="SDRFAMILY"/>
</dbReference>
<dbReference type="PRINTS" id="PR00081">
    <property type="entry name" value="GDHRDH"/>
</dbReference>
<dbReference type="SUPFAM" id="SSF51735">
    <property type="entry name" value="NAD(P)-binding Rossmann-fold domains"/>
    <property type="match status" value="1"/>
</dbReference>
<dbReference type="STRING" id="3088.A0A383VJ11"/>
<accession>A0A383VJ11</accession>
<evidence type="ECO:0000313" key="2">
    <source>
        <dbReference type="EMBL" id="SZX64654.1"/>
    </source>
</evidence>
<sequence length="260" mass="26718">METPKRLVGKVALVTAATAGIGLGIAERLAQEGARVMICSRRQQNVDETLAELRGKGLTVSGMVCHVGSAQQRQALVDRTIQEFGQLDILVSNAAVNPTAGPLVDTPADAIDKILDINIKAALLLVQAAAPHMKRGGRIILISSVTAYQPPAPIAMPPAPIAMYAVSKTALLGLTKGLAAELGPEGITVNCVAPGIVPTKFSAALVADPQLERAQVEATALKRLGTPQDIAGAVAFLASGDASYMTGETLVVAGGMSSKL</sequence>